<keyword evidence="4" id="KW-0228">DNA excision</keyword>
<evidence type="ECO:0000256" key="5">
    <source>
        <dbReference type="ARBA" id="ARBA00022801"/>
    </source>
</evidence>
<keyword evidence="5" id="KW-0378">Hydrolase</keyword>
<accession>A0A1M4PJU5</accession>
<evidence type="ECO:0000313" key="7">
    <source>
        <dbReference type="EMBL" id="SHD75734.1"/>
    </source>
</evidence>
<keyword evidence="6" id="KW-0234">DNA repair</keyword>
<evidence type="ECO:0000256" key="4">
    <source>
        <dbReference type="ARBA" id="ARBA00022769"/>
    </source>
</evidence>
<dbReference type="EMBL" id="LT669839">
    <property type="protein sequence ID" value="SHD75734.1"/>
    <property type="molecule type" value="Genomic_DNA"/>
</dbReference>
<reference evidence="7 8" key="1">
    <citation type="submission" date="2016-11" db="EMBL/GenBank/DDBJ databases">
        <authorList>
            <person name="Manzoor S."/>
        </authorList>
    </citation>
    <scope>NUCLEOTIDE SEQUENCE [LARGE SCALE GENOMIC DNA]</scope>
    <source>
        <strain evidence="7">Clostridium ultunense strain Esp</strain>
    </source>
</reference>
<sequence length="318" mass="37076">MRVRLGYVAIALGLPKTTSSSSVTYTYYQKLTTKEEKLNKLKKVSYSNILDLRKILEYNIKNNIHFYRITSSLIPLATHPEVNWDYRKIFAVDFKIIGDLIKEHSMRVDTHPDQFNVINSMDDRVVENTERNLWFHVNLFEDIGYPFGKMILHIGSGAGGKKDALKRFKNNFRQFPDEITSKIILENDDKTFTAKETLQLCNNLGVPMVLDIHHHICNNDGYSIDEILPDILDTWKDEKLPPKLHFSSPKNHSKDRKHADFINGNDFVEFIELCKPLNKDIDIMLEAKKKDLALFNLVESIKNLRKDWKWIDSSTFEL</sequence>
<evidence type="ECO:0000256" key="6">
    <source>
        <dbReference type="ARBA" id="ARBA00023204"/>
    </source>
</evidence>
<dbReference type="GO" id="GO:0016787">
    <property type="term" value="F:hydrolase activity"/>
    <property type="evidence" value="ECO:0007669"/>
    <property type="project" value="UniProtKB-KW"/>
</dbReference>
<organism evidence="7 8">
    <name type="scientific">[Clostridium] ultunense Esp</name>
    <dbReference type="NCBI Taxonomy" id="1288971"/>
    <lineage>
        <taxon>Bacteria</taxon>
        <taxon>Bacillati</taxon>
        <taxon>Bacillota</taxon>
        <taxon>Tissierellia</taxon>
        <taxon>Tissierellales</taxon>
        <taxon>Tepidimicrobiaceae</taxon>
        <taxon>Schnuerera</taxon>
    </lineage>
</organism>
<evidence type="ECO:0000313" key="8">
    <source>
        <dbReference type="Proteomes" id="UP000245423"/>
    </source>
</evidence>
<name>A0A1M4PJU5_9FIRM</name>
<dbReference type="PANTHER" id="PTHR31290">
    <property type="entry name" value="UV-DAMAGE ENDONUCLEASE"/>
    <property type="match status" value="1"/>
</dbReference>
<dbReference type="SUPFAM" id="SSF51658">
    <property type="entry name" value="Xylose isomerase-like"/>
    <property type="match status" value="1"/>
</dbReference>
<protein>
    <submittedName>
        <fullName evidence="7">UV damage endonuclease UvdE</fullName>
    </submittedName>
</protein>
<dbReference type="NCBIfam" id="TIGR00629">
    <property type="entry name" value="uvde"/>
    <property type="match status" value="1"/>
</dbReference>
<proteinExistence type="predicted"/>
<dbReference type="Gene3D" id="3.20.20.150">
    <property type="entry name" value="Divalent-metal-dependent TIM barrel enzymes"/>
    <property type="match status" value="1"/>
</dbReference>
<keyword evidence="3" id="KW-0227">DNA damage</keyword>
<dbReference type="InterPro" id="IPR036237">
    <property type="entry name" value="Xyl_isomerase-like_sf"/>
</dbReference>
<dbReference type="GO" id="GO:0006289">
    <property type="term" value="P:nucleotide-excision repair"/>
    <property type="evidence" value="ECO:0007669"/>
    <property type="project" value="InterPro"/>
</dbReference>
<dbReference type="GO" id="GO:0009411">
    <property type="term" value="P:response to UV"/>
    <property type="evidence" value="ECO:0007669"/>
    <property type="project" value="InterPro"/>
</dbReference>
<dbReference type="AlphaFoldDB" id="A0A1M4PJU5"/>
<keyword evidence="1" id="KW-0540">Nuclease</keyword>
<dbReference type="GO" id="GO:0004519">
    <property type="term" value="F:endonuclease activity"/>
    <property type="evidence" value="ECO:0007669"/>
    <property type="project" value="UniProtKB-KW"/>
</dbReference>
<dbReference type="Proteomes" id="UP000245423">
    <property type="component" value="Chromosome 1"/>
</dbReference>
<dbReference type="RefSeq" id="WP_025640316.1">
    <property type="nucleotide sequence ID" value="NZ_LT669839.1"/>
</dbReference>
<keyword evidence="8" id="KW-1185">Reference proteome</keyword>
<dbReference type="OrthoDB" id="9782576at2"/>
<dbReference type="Pfam" id="PF03851">
    <property type="entry name" value="UvdE"/>
    <property type="match status" value="1"/>
</dbReference>
<evidence type="ECO:0000256" key="1">
    <source>
        <dbReference type="ARBA" id="ARBA00022722"/>
    </source>
</evidence>
<dbReference type="PANTHER" id="PTHR31290:SF5">
    <property type="entry name" value="UV-DAMAGE ENDONUCLEASE"/>
    <property type="match status" value="1"/>
</dbReference>
<evidence type="ECO:0000256" key="3">
    <source>
        <dbReference type="ARBA" id="ARBA00022763"/>
    </source>
</evidence>
<gene>
    <name evidence="7" type="ORF">CUESP1_0343</name>
</gene>
<keyword evidence="2 7" id="KW-0255">Endonuclease</keyword>
<evidence type="ECO:0000256" key="2">
    <source>
        <dbReference type="ARBA" id="ARBA00022759"/>
    </source>
</evidence>
<dbReference type="InterPro" id="IPR004601">
    <property type="entry name" value="UvdE"/>
</dbReference>